<evidence type="ECO:0000313" key="1">
    <source>
        <dbReference type="EMBL" id="SEO95514.1"/>
    </source>
</evidence>
<dbReference type="Proteomes" id="UP000198942">
    <property type="component" value="Unassembled WGS sequence"/>
</dbReference>
<name>A0A1H8TY41_9SPHI</name>
<reference evidence="2" key="1">
    <citation type="submission" date="2016-10" db="EMBL/GenBank/DDBJ databases">
        <authorList>
            <person name="Varghese N."/>
            <person name="Submissions S."/>
        </authorList>
    </citation>
    <scope>NUCLEOTIDE SEQUENCE [LARGE SCALE GENOMIC DNA]</scope>
    <source>
        <strain evidence="2">Gh-48</strain>
    </source>
</reference>
<protein>
    <submittedName>
        <fullName evidence="1">Uncharacterized protein</fullName>
    </submittedName>
</protein>
<organism evidence="1 2">
    <name type="scientific">Mucilaginibacter gossypiicola</name>
    <dbReference type="NCBI Taxonomy" id="551995"/>
    <lineage>
        <taxon>Bacteria</taxon>
        <taxon>Pseudomonadati</taxon>
        <taxon>Bacteroidota</taxon>
        <taxon>Sphingobacteriia</taxon>
        <taxon>Sphingobacteriales</taxon>
        <taxon>Sphingobacteriaceae</taxon>
        <taxon>Mucilaginibacter</taxon>
    </lineage>
</organism>
<accession>A0A1H8TY41</accession>
<proteinExistence type="predicted"/>
<sequence length="32" mass="3520">MAVMTLYPGTLGEESALGINLGEIFIFWAVLY</sequence>
<dbReference type="AlphaFoldDB" id="A0A1H8TY41"/>
<evidence type="ECO:0000313" key="2">
    <source>
        <dbReference type="Proteomes" id="UP000198942"/>
    </source>
</evidence>
<dbReference type="EMBL" id="FOCL01000017">
    <property type="protein sequence ID" value="SEO95514.1"/>
    <property type="molecule type" value="Genomic_DNA"/>
</dbReference>
<keyword evidence="2" id="KW-1185">Reference proteome</keyword>
<gene>
    <name evidence="1" type="ORF">SAMN05192574_11739</name>
</gene>